<dbReference type="NCBIfam" id="TIGR03083">
    <property type="entry name" value="maleylpyruvate isomerase family mycothiol-dependent enzyme"/>
    <property type="match status" value="1"/>
</dbReference>
<dbReference type="Gene3D" id="1.20.120.450">
    <property type="entry name" value="dinb family like domain"/>
    <property type="match status" value="1"/>
</dbReference>
<dbReference type="Proteomes" id="UP000282454">
    <property type="component" value="Unassembled WGS sequence"/>
</dbReference>
<dbReference type="NCBIfam" id="TIGR03086">
    <property type="entry name" value="TIGR03086 family metal-binding protein"/>
    <property type="match status" value="1"/>
</dbReference>
<dbReference type="RefSeq" id="WP_170224008.1">
    <property type="nucleotide sequence ID" value="NZ_RCDD01000001.1"/>
</dbReference>
<comment type="caution">
    <text evidence="2">The sequence shown here is derived from an EMBL/GenBank/DDBJ whole genome shotgun (WGS) entry which is preliminary data.</text>
</comment>
<dbReference type="InterPro" id="IPR017517">
    <property type="entry name" value="Maleyloyr_isom"/>
</dbReference>
<dbReference type="InterPro" id="IPR017520">
    <property type="entry name" value="CHP03086"/>
</dbReference>
<dbReference type="EMBL" id="RCDD01000001">
    <property type="protein sequence ID" value="RLK59564.1"/>
    <property type="molecule type" value="Genomic_DNA"/>
</dbReference>
<accession>A0A421B5D1</accession>
<dbReference type="AlphaFoldDB" id="A0A421B5D1"/>
<dbReference type="SUPFAM" id="SSF109854">
    <property type="entry name" value="DinB/YfiT-like putative metalloenzymes"/>
    <property type="match status" value="1"/>
</dbReference>
<dbReference type="InterPro" id="IPR034660">
    <property type="entry name" value="DinB/YfiT-like"/>
</dbReference>
<gene>
    <name evidence="2" type="ORF">CLV68_0042</name>
</gene>
<evidence type="ECO:0000259" key="1">
    <source>
        <dbReference type="Pfam" id="PF11716"/>
    </source>
</evidence>
<sequence>MDVRDLDRRAIEATGRIIDTLTDDQLATATPCPQWRVRDVVAHMVDNKRQLLTNLTGSAPEPEDDVRAGFRTAAEALTAAVADDTVLTTPYKLLDVEYNAAVALFVHFADTLVHGWDIGTAIGRDVRLPEDLVHAALKGISRWPEDGTIWGKEGLFSEKLPAPEDASPQEKLLAITGRSPQWTPASKS</sequence>
<keyword evidence="3" id="KW-1185">Reference proteome</keyword>
<proteinExistence type="predicted"/>
<dbReference type="InterPro" id="IPR024344">
    <property type="entry name" value="MDMPI_metal-binding"/>
</dbReference>
<dbReference type="Pfam" id="PF11716">
    <property type="entry name" value="MDMPI_N"/>
    <property type="match status" value="1"/>
</dbReference>
<protein>
    <submittedName>
        <fullName evidence="2">Uncharacterized protein (TIGR03086 family)</fullName>
    </submittedName>
</protein>
<evidence type="ECO:0000313" key="3">
    <source>
        <dbReference type="Proteomes" id="UP000282454"/>
    </source>
</evidence>
<name>A0A421B5D1_9PSEU</name>
<dbReference type="GO" id="GO:0046872">
    <property type="term" value="F:metal ion binding"/>
    <property type="evidence" value="ECO:0007669"/>
    <property type="project" value="InterPro"/>
</dbReference>
<organism evidence="2 3">
    <name type="scientific">Actinokineospora cianjurensis</name>
    <dbReference type="NCBI Taxonomy" id="585224"/>
    <lineage>
        <taxon>Bacteria</taxon>
        <taxon>Bacillati</taxon>
        <taxon>Actinomycetota</taxon>
        <taxon>Actinomycetes</taxon>
        <taxon>Pseudonocardiales</taxon>
        <taxon>Pseudonocardiaceae</taxon>
        <taxon>Actinokineospora</taxon>
    </lineage>
</organism>
<reference evidence="2 3" key="1">
    <citation type="submission" date="2018-10" db="EMBL/GenBank/DDBJ databases">
        <title>Genomic Encyclopedia of Archaeal and Bacterial Type Strains, Phase II (KMG-II): from individual species to whole genera.</title>
        <authorList>
            <person name="Goeker M."/>
        </authorList>
    </citation>
    <scope>NUCLEOTIDE SEQUENCE [LARGE SCALE GENOMIC DNA]</scope>
    <source>
        <strain evidence="2 3">DSM 45657</strain>
    </source>
</reference>
<feature type="domain" description="Mycothiol-dependent maleylpyruvate isomerase metal-binding" evidence="1">
    <location>
        <begin position="8"/>
        <end position="118"/>
    </location>
</feature>
<evidence type="ECO:0000313" key="2">
    <source>
        <dbReference type="EMBL" id="RLK59564.1"/>
    </source>
</evidence>